<organism evidence="1">
    <name type="scientific">viral metagenome</name>
    <dbReference type="NCBI Taxonomy" id="1070528"/>
    <lineage>
        <taxon>unclassified sequences</taxon>
        <taxon>metagenomes</taxon>
        <taxon>organismal metagenomes</taxon>
    </lineage>
</organism>
<dbReference type="AlphaFoldDB" id="A0A6M3KYK1"/>
<gene>
    <name evidence="1" type="ORF">MM415B03045_0004</name>
</gene>
<sequence length="424" mass="45883">MSTVYIVQYVALCRDQLQDAAGGTLVWSDAQLEDHMLRAVKVFSKYYGNFKETILPVTTDSKEVNITALDGRTVIDRVEFYVDRATRKFRNWDEWGNYLTMTINFDPSATADTLTGTVSFTNGSTAVTGSGTLFTTEVEAGEYIHKALDTNGECYKVKSVTSATALVLDRAYGGTTGADTASKTELRTYDEVCRIFWAGMHSVAAAATTIPTQYEQVITDGACAYALEAYASYGREAIDDAIDLIVTMDTQIDLVGAQVTLLVSDVALGRADLEKQTTAAETALTSMGTALGAITTYAAAADDNVAAITVANEMANYAQLMNAKYQEALGFFQQFQGYISEAGTLTRDDLNVAVGELNAIMGILNHSKGYGDEIATLIRANEAVLKHSINKAAEKKVDFQKGLGEAAADFIQKLTPYRVYSEAK</sequence>
<proteinExistence type="predicted"/>
<evidence type="ECO:0000313" key="1">
    <source>
        <dbReference type="EMBL" id="QJA87139.1"/>
    </source>
</evidence>
<dbReference type="EMBL" id="MT142684">
    <property type="protein sequence ID" value="QJA87139.1"/>
    <property type="molecule type" value="Genomic_DNA"/>
</dbReference>
<reference evidence="1" key="1">
    <citation type="submission" date="2020-03" db="EMBL/GenBank/DDBJ databases">
        <title>The deep terrestrial virosphere.</title>
        <authorList>
            <person name="Holmfeldt K."/>
            <person name="Nilsson E."/>
            <person name="Simone D."/>
            <person name="Lopez-Fernandez M."/>
            <person name="Wu X."/>
            <person name="de Brujin I."/>
            <person name="Lundin D."/>
            <person name="Andersson A."/>
            <person name="Bertilsson S."/>
            <person name="Dopson M."/>
        </authorList>
    </citation>
    <scope>NUCLEOTIDE SEQUENCE</scope>
    <source>
        <strain evidence="1">MM415B03045</strain>
    </source>
</reference>
<protein>
    <submittedName>
        <fullName evidence="1">Putative tail fiber protein</fullName>
    </submittedName>
</protein>
<accession>A0A6M3KYK1</accession>
<name>A0A6M3KYK1_9ZZZZ</name>